<accession>A0A495KA97</accession>
<organism evidence="4 5">
    <name type="scientific">Williamsia marianensis</name>
    <dbReference type="NCBI Taxonomy" id="85044"/>
    <lineage>
        <taxon>Bacteria</taxon>
        <taxon>Bacillati</taxon>
        <taxon>Actinomycetota</taxon>
        <taxon>Actinomycetes</taxon>
        <taxon>Mycobacteriales</taxon>
        <taxon>Nocardiaceae</taxon>
        <taxon>Williamsia</taxon>
    </lineage>
</organism>
<evidence type="ECO:0000313" key="5">
    <source>
        <dbReference type="Proteomes" id="UP000274762"/>
    </source>
</evidence>
<dbReference type="GO" id="GO:0003700">
    <property type="term" value="F:DNA-binding transcription factor activity"/>
    <property type="evidence" value="ECO:0007669"/>
    <property type="project" value="TreeGrafter"/>
</dbReference>
<name>A0A495KA97_WILMA</name>
<dbReference type="SUPFAM" id="SSF46689">
    <property type="entry name" value="Homeodomain-like"/>
    <property type="match status" value="1"/>
</dbReference>
<gene>
    <name evidence="4" type="ORF">DFJ75_4280</name>
</gene>
<evidence type="ECO:0000259" key="3">
    <source>
        <dbReference type="PROSITE" id="PS50977"/>
    </source>
</evidence>
<dbReference type="EMBL" id="RBKV01000001">
    <property type="protein sequence ID" value="RKR97409.1"/>
    <property type="molecule type" value="Genomic_DNA"/>
</dbReference>
<dbReference type="Pfam" id="PF00440">
    <property type="entry name" value="TetR_N"/>
    <property type="match status" value="1"/>
</dbReference>
<sequence length="183" mass="20505">MPRNRAPVDRAEKRAEIIAAATSLFVDEGYDNTTMGKIATAAGVTANTIYWYFRDKDQLLIAVLDEVHAETLTRFAAVSERPLGDRILWAVRELTRYHRLVDTVHVRTSHSVDIDSWHSGFHSTWEGWIASELTQSGAPGADVGAMTRVIVFVIESMLSHPNSEDENRATVDVLLRMVDLPTR</sequence>
<dbReference type="InterPro" id="IPR050109">
    <property type="entry name" value="HTH-type_TetR-like_transc_reg"/>
</dbReference>
<dbReference type="InterPro" id="IPR009057">
    <property type="entry name" value="Homeodomain-like_sf"/>
</dbReference>
<dbReference type="PANTHER" id="PTHR30055:SF226">
    <property type="entry name" value="HTH-TYPE TRANSCRIPTIONAL REGULATOR PKSA"/>
    <property type="match status" value="1"/>
</dbReference>
<dbReference type="PANTHER" id="PTHR30055">
    <property type="entry name" value="HTH-TYPE TRANSCRIPTIONAL REGULATOR RUTR"/>
    <property type="match status" value="1"/>
</dbReference>
<evidence type="ECO:0000256" key="2">
    <source>
        <dbReference type="PROSITE-ProRule" id="PRU00335"/>
    </source>
</evidence>
<feature type="DNA-binding region" description="H-T-H motif" evidence="2">
    <location>
        <begin position="34"/>
        <end position="53"/>
    </location>
</feature>
<dbReference type="GO" id="GO:0000976">
    <property type="term" value="F:transcription cis-regulatory region binding"/>
    <property type="evidence" value="ECO:0007669"/>
    <property type="project" value="TreeGrafter"/>
</dbReference>
<protein>
    <submittedName>
        <fullName evidence="4">TetR family transcriptional regulator</fullName>
    </submittedName>
</protein>
<keyword evidence="1 2" id="KW-0238">DNA-binding</keyword>
<dbReference type="PRINTS" id="PR00455">
    <property type="entry name" value="HTHTETR"/>
</dbReference>
<evidence type="ECO:0000313" key="4">
    <source>
        <dbReference type="EMBL" id="RKR97409.1"/>
    </source>
</evidence>
<dbReference type="RefSeq" id="WP_062794986.1">
    <property type="nucleotide sequence ID" value="NZ_CBCRXS010000007.1"/>
</dbReference>
<comment type="caution">
    <text evidence="4">The sequence shown here is derived from an EMBL/GenBank/DDBJ whole genome shotgun (WGS) entry which is preliminary data.</text>
</comment>
<dbReference type="OrthoDB" id="4899232at2"/>
<reference evidence="4 5" key="1">
    <citation type="submission" date="2018-10" db="EMBL/GenBank/DDBJ databases">
        <title>Sequencing the genomes of 1000 actinobacteria strains.</title>
        <authorList>
            <person name="Klenk H.-P."/>
        </authorList>
    </citation>
    <scope>NUCLEOTIDE SEQUENCE [LARGE SCALE GENOMIC DNA]</scope>
    <source>
        <strain evidence="4 5">DSM 44343</strain>
    </source>
</reference>
<dbReference type="AlphaFoldDB" id="A0A495KA97"/>
<proteinExistence type="predicted"/>
<dbReference type="Gene3D" id="1.10.357.10">
    <property type="entry name" value="Tetracycline Repressor, domain 2"/>
    <property type="match status" value="1"/>
</dbReference>
<evidence type="ECO:0000256" key="1">
    <source>
        <dbReference type="ARBA" id="ARBA00023125"/>
    </source>
</evidence>
<dbReference type="PROSITE" id="PS50977">
    <property type="entry name" value="HTH_TETR_2"/>
    <property type="match status" value="1"/>
</dbReference>
<feature type="domain" description="HTH tetR-type" evidence="3">
    <location>
        <begin position="11"/>
        <end position="71"/>
    </location>
</feature>
<dbReference type="InterPro" id="IPR001647">
    <property type="entry name" value="HTH_TetR"/>
</dbReference>
<dbReference type="Proteomes" id="UP000274762">
    <property type="component" value="Unassembled WGS sequence"/>
</dbReference>